<dbReference type="Pfam" id="PF03592">
    <property type="entry name" value="Terminase_2"/>
    <property type="match status" value="1"/>
</dbReference>
<sequence length="360" mass="39238">MPRPTKPAGTNEDADQLSASTGKRGTKSTRTTASVKVNKKAAPPKAPGKPPAKAKNSAPKRTAKAAAKPDSDKPAKQGTTKIKNPIPLTENELEALALAELHGLSPKMAKFVDLYLVTYNGAHAYRAAGYTAKNDNVAAAAASRLLKKVKCHPYYAARQAEMFKRTADVQNATIGVIHAAAFADAREISELRRACCHYCHGIGHRYQHTPREMEDRRAEYDAALAEAEANNKTLPPFDELGGVGYDKRKEPHPDCPECAGEGYQYTYFHDSRTYGPAALALFEGVEETKDGIKVRAGSQKAYRELVAKIFDLKVEPAIVVNTGPSTEVLDAAIERAHAKTEAQRLEMAERLRMIEQGQLE</sequence>
<keyword evidence="2" id="KW-0614">Plasmid</keyword>
<evidence type="ECO:0000256" key="1">
    <source>
        <dbReference type="SAM" id="MobiDB-lite"/>
    </source>
</evidence>
<name>A0A1L7NPV6_PSEPU</name>
<dbReference type="GO" id="GO:0051276">
    <property type="term" value="P:chromosome organization"/>
    <property type="evidence" value="ECO:0007669"/>
    <property type="project" value="InterPro"/>
</dbReference>
<feature type="compositionally biased region" description="Low complexity" evidence="1">
    <location>
        <begin position="51"/>
        <end position="66"/>
    </location>
</feature>
<accession>A0A1L7NPV6</accession>
<evidence type="ECO:0000313" key="2">
    <source>
        <dbReference type="EMBL" id="BAW27510.1"/>
    </source>
</evidence>
<feature type="region of interest" description="Disordered" evidence="1">
    <location>
        <begin position="1"/>
        <end position="86"/>
    </location>
</feature>
<evidence type="ECO:0000313" key="3">
    <source>
        <dbReference type="Proteomes" id="UP000218731"/>
    </source>
</evidence>
<dbReference type="InterPro" id="IPR038713">
    <property type="entry name" value="Terminase_Gp1_N_sf"/>
</dbReference>
<protein>
    <submittedName>
        <fullName evidence="2">Terminase small subunit</fullName>
    </submittedName>
</protein>
<proteinExistence type="predicted"/>
<reference evidence="2 3" key="1">
    <citation type="submission" date="2015-11" db="EMBL/GenBank/DDBJ databases">
        <title>Complete genome sequencing of a biphenyl-degrading bacterium, Pseudomonas putida KF715 (=NBRC110667).</title>
        <authorList>
            <person name="Suenaga H."/>
            <person name="Fujihara N."/>
            <person name="Watanabe T."/>
            <person name="Hirose J."/>
            <person name="Kimura N."/>
            <person name="Yamazoe A."/>
            <person name="Hosoyama A."/>
            <person name="Shimodaira J."/>
            <person name="Furukawa K."/>
        </authorList>
    </citation>
    <scope>NUCLEOTIDE SEQUENCE [LARGE SCALE GENOMIC DNA]</scope>
    <source>
        <strain evidence="2 3">KF715</strain>
        <plasmid evidence="3">Plasmid pkf715c dna</plasmid>
    </source>
</reference>
<dbReference type="Gene3D" id="1.10.10.1400">
    <property type="entry name" value="Terminase, small subunit, N-terminal DNA-binding domain, HTH motif"/>
    <property type="match status" value="1"/>
</dbReference>
<gene>
    <name evidence="2" type="ORF">KF715C_pC770</name>
</gene>
<feature type="compositionally biased region" description="Low complexity" evidence="1">
    <location>
        <begin position="20"/>
        <end position="43"/>
    </location>
</feature>
<dbReference type="EMBL" id="AP015032">
    <property type="protein sequence ID" value="BAW27510.1"/>
    <property type="molecule type" value="Genomic_DNA"/>
</dbReference>
<organism evidence="2 3">
    <name type="scientific">Pseudomonas putida</name>
    <name type="common">Arthrobacter siderocapsulatus</name>
    <dbReference type="NCBI Taxonomy" id="303"/>
    <lineage>
        <taxon>Bacteria</taxon>
        <taxon>Pseudomonadati</taxon>
        <taxon>Pseudomonadota</taxon>
        <taxon>Gammaproteobacteria</taxon>
        <taxon>Pseudomonadales</taxon>
        <taxon>Pseudomonadaceae</taxon>
        <taxon>Pseudomonas</taxon>
    </lineage>
</organism>
<dbReference type="InterPro" id="IPR005335">
    <property type="entry name" value="Terminase_ssu"/>
</dbReference>
<geneLocation type="plasmid" evidence="3">
    <name>pkf715c dna</name>
</geneLocation>
<dbReference type="AlphaFoldDB" id="A0A1L7NPV6"/>
<dbReference type="Proteomes" id="UP000218731">
    <property type="component" value="Plasmid pKF715C"/>
</dbReference>